<comment type="caution">
    <text evidence="2">The sequence shown here is derived from an EMBL/GenBank/DDBJ whole genome shotgun (WGS) entry which is preliminary data.</text>
</comment>
<feature type="region of interest" description="Disordered" evidence="1">
    <location>
        <begin position="93"/>
        <end position="114"/>
    </location>
</feature>
<feature type="compositionally biased region" description="Polar residues" evidence="1">
    <location>
        <begin position="1"/>
        <end position="14"/>
    </location>
</feature>
<gene>
    <name evidence="2" type="ORF">KGM_212069A</name>
</gene>
<feature type="non-terminal residue" evidence="2">
    <location>
        <position position="114"/>
    </location>
</feature>
<dbReference type="InParanoid" id="A0A212FN68"/>
<evidence type="ECO:0000313" key="3">
    <source>
        <dbReference type="Proteomes" id="UP000007151"/>
    </source>
</evidence>
<dbReference type="KEGG" id="dpl:KGM_212069A"/>
<reference evidence="2 3" key="1">
    <citation type="journal article" date="2011" name="Cell">
        <title>The monarch butterfly genome yields insights into long-distance migration.</title>
        <authorList>
            <person name="Zhan S."/>
            <person name="Merlin C."/>
            <person name="Boore J.L."/>
            <person name="Reppert S.M."/>
        </authorList>
    </citation>
    <scope>NUCLEOTIDE SEQUENCE [LARGE SCALE GENOMIC DNA]</scope>
    <source>
        <strain evidence="2">F-2</strain>
    </source>
</reference>
<proteinExistence type="predicted"/>
<evidence type="ECO:0000256" key="1">
    <source>
        <dbReference type="SAM" id="MobiDB-lite"/>
    </source>
</evidence>
<accession>A0A212FN68</accession>
<name>A0A212FN68_DANPL</name>
<protein>
    <submittedName>
        <fullName evidence="2">Uncharacterized protein</fullName>
    </submittedName>
</protein>
<dbReference type="AlphaFoldDB" id="A0A212FN68"/>
<organism evidence="2 3">
    <name type="scientific">Danaus plexippus plexippus</name>
    <dbReference type="NCBI Taxonomy" id="278856"/>
    <lineage>
        <taxon>Eukaryota</taxon>
        <taxon>Metazoa</taxon>
        <taxon>Ecdysozoa</taxon>
        <taxon>Arthropoda</taxon>
        <taxon>Hexapoda</taxon>
        <taxon>Insecta</taxon>
        <taxon>Pterygota</taxon>
        <taxon>Neoptera</taxon>
        <taxon>Endopterygota</taxon>
        <taxon>Lepidoptera</taxon>
        <taxon>Glossata</taxon>
        <taxon>Ditrysia</taxon>
        <taxon>Papilionoidea</taxon>
        <taxon>Nymphalidae</taxon>
        <taxon>Danainae</taxon>
        <taxon>Danaini</taxon>
        <taxon>Danaina</taxon>
        <taxon>Danaus</taxon>
        <taxon>Danaus</taxon>
    </lineage>
</organism>
<feature type="region of interest" description="Disordered" evidence="1">
    <location>
        <begin position="1"/>
        <end position="31"/>
    </location>
</feature>
<evidence type="ECO:0000313" key="2">
    <source>
        <dbReference type="EMBL" id="OWR55196.1"/>
    </source>
</evidence>
<dbReference type="EMBL" id="AGBW02006741">
    <property type="protein sequence ID" value="OWR55196.1"/>
    <property type="molecule type" value="Genomic_DNA"/>
</dbReference>
<keyword evidence="3" id="KW-1185">Reference proteome</keyword>
<dbReference type="Proteomes" id="UP000007151">
    <property type="component" value="Unassembled WGS sequence"/>
</dbReference>
<sequence length="114" mass="12690">MISPKTSQASTSAVQKPESPPKDVTPGEKSVYRAQEAKSVRMSAIKLIGQSRNLKTEIKEGILKAVQRLYEIVREAEEDNLIKQDEIDELKARVPEKADLTPVPQKHPDQADQA</sequence>